<protein>
    <submittedName>
        <fullName evidence="3">Cytochrome P450</fullName>
    </submittedName>
</protein>
<name>A0A076MX16_AMYME</name>
<evidence type="ECO:0000313" key="3">
    <source>
        <dbReference type="EMBL" id="AIJ23280.1"/>
    </source>
</evidence>
<dbReference type="AlphaFoldDB" id="A0A076MX16"/>
<comment type="similarity">
    <text evidence="1 2">Belongs to the cytochrome P450 family.</text>
</comment>
<evidence type="ECO:0000313" key="4">
    <source>
        <dbReference type="Proteomes" id="UP000062973"/>
    </source>
</evidence>
<dbReference type="InterPro" id="IPR017972">
    <property type="entry name" value="Cyt_P450_CS"/>
</dbReference>
<dbReference type="PANTHER" id="PTHR46696:SF6">
    <property type="entry name" value="P450, PUTATIVE (EUROFUNG)-RELATED"/>
    <property type="match status" value="1"/>
</dbReference>
<dbReference type="InterPro" id="IPR002397">
    <property type="entry name" value="Cyt_P450_B"/>
</dbReference>
<organism evidence="3 4">
    <name type="scientific">Amycolatopsis methanolica 239</name>
    <dbReference type="NCBI Taxonomy" id="1068978"/>
    <lineage>
        <taxon>Bacteria</taxon>
        <taxon>Bacillati</taxon>
        <taxon>Actinomycetota</taxon>
        <taxon>Actinomycetes</taxon>
        <taxon>Pseudonocardiales</taxon>
        <taxon>Pseudonocardiaceae</taxon>
        <taxon>Amycolatopsis</taxon>
        <taxon>Amycolatopsis methanolica group</taxon>
    </lineage>
</organism>
<keyword evidence="2" id="KW-0479">Metal-binding</keyword>
<accession>A0A076MX16</accession>
<sequence>MDAKQDLAVEFDHHSPEFNRDPVPELAELRRRCPLGYTASHDGYWVATTYANARRVLSEPENFTVERSADGLRGGKLIPTAPHAPLILPGALDGAEHDRLRDPLRRYFLRPYVESRMAGEVADIVHELASSLREREEFDFAAEFSFELTVRTIFKFVGLDRDVPDKARFIRMLEDAFAIDPEAGSERDKLAEVTSTQFLEAEALVTRIVETRRAAADPGDDLIGRMVAAEPALTVPEIVSLTLSLVLGGVRTTAATLENVVWHLDADRDLRRELQADRARIPRAVDELVRFYPATPVVARTAVRDVELDGVRIREGDRIAAVIPSANLDDEVFPAADRIDPDRRDGPPLTFGAGIHFCMGIWLAKMELRLAVEGLLDRMPDYAVDRTASRRFERLGVNNGWAKLIVRPRG</sequence>
<dbReference type="KEGG" id="amq:AMETH_3188"/>
<dbReference type="Proteomes" id="UP000062973">
    <property type="component" value="Chromosome"/>
</dbReference>
<dbReference type="RefSeq" id="WP_017987880.1">
    <property type="nucleotide sequence ID" value="NZ_AQUL01000002.1"/>
</dbReference>
<keyword evidence="4" id="KW-1185">Reference proteome</keyword>
<keyword evidence="2" id="KW-0560">Oxidoreductase</keyword>
<dbReference type="GO" id="GO:0004497">
    <property type="term" value="F:monooxygenase activity"/>
    <property type="evidence" value="ECO:0007669"/>
    <property type="project" value="UniProtKB-KW"/>
</dbReference>
<dbReference type="GO" id="GO:0005506">
    <property type="term" value="F:iron ion binding"/>
    <property type="evidence" value="ECO:0007669"/>
    <property type="project" value="InterPro"/>
</dbReference>
<keyword evidence="2" id="KW-0503">Monooxygenase</keyword>
<dbReference type="Gene3D" id="1.10.630.10">
    <property type="entry name" value="Cytochrome P450"/>
    <property type="match status" value="1"/>
</dbReference>
<dbReference type="STRING" id="1068978.AMETH_3188"/>
<gene>
    <name evidence="3" type="primary">cypA</name>
    <name evidence="3" type="ORF">AMETH_3188</name>
</gene>
<dbReference type="eggNOG" id="COG2124">
    <property type="taxonomic scope" value="Bacteria"/>
</dbReference>
<reference evidence="3 4" key="1">
    <citation type="submission" date="2014-07" db="EMBL/GenBank/DDBJ databases">
        <title>Whole Genome Sequence of the Amycolatopsis methanolica 239.</title>
        <authorList>
            <person name="Tang B."/>
        </authorList>
    </citation>
    <scope>NUCLEOTIDE SEQUENCE [LARGE SCALE GENOMIC DNA]</scope>
    <source>
        <strain evidence="3 4">239</strain>
    </source>
</reference>
<dbReference type="Pfam" id="PF00067">
    <property type="entry name" value="p450"/>
    <property type="match status" value="1"/>
</dbReference>
<evidence type="ECO:0000256" key="1">
    <source>
        <dbReference type="ARBA" id="ARBA00010617"/>
    </source>
</evidence>
<dbReference type="GO" id="GO:0020037">
    <property type="term" value="F:heme binding"/>
    <property type="evidence" value="ECO:0007669"/>
    <property type="project" value="InterPro"/>
</dbReference>
<evidence type="ECO:0000256" key="2">
    <source>
        <dbReference type="RuleBase" id="RU000461"/>
    </source>
</evidence>
<dbReference type="OrthoDB" id="3209493at2"/>
<dbReference type="PROSITE" id="PS00086">
    <property type="entry name" value="CYTOCHROME_P450"/>
    <property type="match status" value="1"/>
</dbReference>
<dbReference type="InterPro" id="IPR036396">
    <property type="entry name" value="Cyt_P450_sf"/>
</dbReference>
<keyword evidence="2" id="KW-0349">Heme</keyword>
<dbReference type="PRINTS" id="PR00359">
    <property type="entry name" value="BP450"/>
</dbReference>
<proteinExistence type="inferred from homology"/>
<dbReference type="PRINTS" id="PR00385">
    <property type="entry name" value="P450"/>
</dbReference>
<dbReference type="HOGENOM" id="CLU_033716_0_2_11"/>
<dbReference type="SUPFAM" id="SSF48264">
    <property type="entry name" value="Cytochrome P450"/>
    <property type="match status" value="1"/>
</dbReference>
<dbReference type="InterPro" id="IPR001128">
    <property type="entry name" value="Cyt_P450"/>
</dbReference>
<dbReference type="PANTHER" id="PTHR46696">
    <property type="entry name" value="P450, PUTATIVE (EUROFUNG)-RELATED"/>
    <property type="match status" value="1"/>
</dbReference>
<dbReference type="PATRIC" id="fig|1068978.7.peg.3406"/>
<keyword evidence="2" id="KW-0408">Iron</keyword>
<dbReference type="EMBL" id="CP009110">
    <property type="protein sequence ID" value="AIJ23280.1"/>
    <property type="molecule type" value="Genomic_DNA"/>
</dbReference>
<dbReference type="GO" id="GO:0016705">
    <property type="term" value="F:oxidoreductase activity, acting on paired donors, with incorporation or reduction of molecular oxygen"/>
    <property type="evidence" value="ECO:0007669"/>
    <property type="project" value="InterPro"/>
</dbReference>